<evidence type="ECO:0000256" key="2">
    <source>
        <dbReference type="ARBA" id="ARBA00023239"/>
    </source>
</evidence>
<dbReference type="InterPro" id="IPR018376">
    <property type="entry name" value="Enoyl-CoA_hyd/isom_CS"/>
</dbReference>
<organism evidence="4 5">
    <name type="scientific">Hyunsoonleella flava</name>
    <dbReference type="NCBI Taxonomy" id="2527939"/>
    <lineage>
        <taxon>Bacteria</taxon>
        <taxon>Pseudomonadati</taxon>
        <taxon>Bacteroidota</taxon>
        <taxon>Flavobacteriia</taxon>
        <taxon>Flavobacteriales</taxon>
        <taxon>Flavobacteriaceae</taxon>
    </lineage>
</organism>
<keyword evidence="5" id="KW-1185">Reference proteome</keyword>
<keyword evidence="2" id="KW-0456">Lyase</keyword>
<dbReference type="FunFam" id="3.90.226.10:FF:000009">
    <property type="entry name" value="Carnitinyl-CoA dehydratase"/>
    <property type="match status" value="1"/>
</dbReference>
<dbReference type="Gene3D" id="3.90.226.10">
    <property type="entry name" value="2-enoyl-CoA Hydratase, Chain A, domain 1"/>
    <property type="match status" value="1"/>
</dbReference>
<proteinExistence type="inferred from homology"/>
<dbReference type="GO" id="GO:0006635">
    <property type="term" value="P:fatty acid beta-oxidation"/>
    <property type="evidence" value="ECO:0007669"/>
    <property type="project" value="TreeGrafter"/>
</dbReference>
<dbReference type="InterPro" id="IPR001753">
    <property type="entry name" value="Enoyl-CoA_hydra/iso"/>
</dbReference>
<dbReference type="Pfam" id="PF00378">
    <property type="entry name" value="ECH_1"/>
    <property type="match status" value="1"/>
</dbReference>
<evidence type="ECO:0000256" key="1">
    <source>
        <dbReference type="ARBA" id="ARBA00005254"/>
    </source>
</evidence>
<dbReference type="Gene3D" id="1.10.12.10">
    <property type="entry name" value="Lyase 2-enoyl-coa Hydratase, Chain A, domain 2"/>
    <property type="match status" value="1"/>
</dbReference>
<dbReference type="InterPro" id="IPR029045">
    <property type="entry name" value="ClpP/crotonase-like_dom_sf"/>
</dbReference>
<dbReference type="Proteomes" id="UP000291142">
    <property type="component" value="Unassembled WGS sequence"/>
</dbReference>
<dbReference type="OrthoDB" id="9775794at2"/>
<dbReference type="SUPFAM" id="SSF52096">
    <property type="entry name" value="ClpP/crotonase"/>
    <property type="match status" value="1"/>
</dbReference>
<dbReference type="AlphaFoldDB" id="A0A4Q9FDC4"/>
<evidence type="ECO:0000313" key="4">
    <source>
        <dbReference type="EMBL" id="TBM99381.1"/>
    </source>
</evidence>
<dbReference type="PROSITE" id="PS00166">
    <property type="entry name" value="ENOYL_COA_HYDRATASE"/>
    <property type="match status" value="1"/>
</dbReference>
<accession>A0A4Q9FDC4</accession>
<dbReference type="CDD" id="cd06558">
    <property type="entry name" value="crotonase-like"/>
    <property type="match status" value="1"/>
</dbReference>
<comment type="similarity">
    <text evidence="1 3">Belongs to the enoyl-CoA hydratase/isomerase family.</text>
</comment>
<dbReference type="GO" id="GO:0016829">
    <property type="term" value="F:lyase activity"/>
    <property type="evidence" value="ECO:0007669"/>
    <property type="project" value="UniProtKB-KW"/>
</dbReference>
<sequence length="260" mass="27718">MSYTNLLVHSEKGITTITINRPKKLNALNQETIQELHEAFKAADADGRTKVIVITGSGEKAFVAGADISEFADFGVEEGTYLAANGQKILFDYVENLNTPVIAAVNGFALGGGLELAMACHFRVASDNAKMGLPETSLGVIPGYGGTQRLTQLVGKGRAMEMIMTAGMIDANKALHYGLVNHVVPQNELLELCDTLATKIMRNSPTAISAAIKAVNANFKEGVNGYLTEITAFGNCFGTDDFEEGTTAFLEKRKANFSGS</sequence>
<gene>
    <name evidence="4" type="ORF">EYD45_15595</name>
</gene>
<name>A0A4Q9FDC4_9FLAO</name>
<evidence type="ECO:0000256" key="3">
    <source>
        <dbReference type="RuleBase" id="RU003707"/>
    </source>
</evidence>
<dbReference type="EMBL" id="SIRT01000017">
    <property type="protein sequence ID" value="TBM99381.1"/>
    <property type="molecule type" value="Genomic_DNA"/>
</dbReference>
<dbReference type="InterPro" id="IPR014748">
    <property type="entry name" value="Enoyl-CoA_hydra_C"/>
</dbReference>
<dbReference type="PANTHER" id="PTHR11941">
    <property type="entry name" value="ENOYL-COA HYDRATASE-RELATED"/>
    <property type="match status" value="1"/>
</dbReference>
<dbReference type="RefSeq" id="WP_130965552.1">
    <property type="nucleotide sequence ID" value="NZ_SIRT01000017.1"/>
</dbReference>
<comment type="caution">
    <text evidence="4">The sequence shown here is derived from an EMBL/GenBank/DDBJ whole genome shotgun (WGS) entry which is preliminary data.</text>
</comment>
<evidence type="ECO:0000313" key="5">
    <source>
        <dbReference type="Proteomes" id="UP000291142"/>
    </source>
</evidence>
<dbReference type="PANTHER" id="PTHR11941:SF54">
    <property type="entry name" value="ENOYL-COA HYDRATASE, MITOCHONDRIAL"/>
    <property type="match status" value="1"/>
</dbReference>
<reference evidence="4 5" key="1">
    <citation type="submission" date="2019-02" db="EMBL/GenBank/DDBJ databases">
        <title>Hyunsoonleella sp., isolated from marine sediment.</title>
        <authorList>
            <person name="Liu B.-T."/>
        </authorList>
    </citation>
    <scope>NUCLEOTIDE SEQUENCE [LARGE SCALE GENOMIC DNA]</scope>
    <source>
        <strain evidence="4 5">T58</strain>
    </source>
</reference>
<protein>
    <submittedName>
        <fullName evidence="4">Enoyl-CoA hydratase</fullName>
    </submittedName>
</protein>